<keyword evidence="2" id="KW-0813">Transport</keyword>
<comment type="caution">
    <text evidence="6">The sequence shown here is derived from an EMBL/GenBank/DDBJ whole genome shotgun (WGS) entry which is preliminary data.</text>
</comment>
<organism evidence="6 7">
    <name type="scientific">Limosilactobacillus gastricus PS3</name>
    <dbReference type="NCBI Taxonomy" id="1144300"/>
    <lineage>
        <taxon>Bacteria</taxon>
        <taxon>Bacillati</taxon>
        <taxon>Bacillota</taxon>
        <taxon>Bacilli</taxon>
        <taxon>Lactobacillales</taxon>
        <taxon>Lactobacillaceae</taxon>
        <taxon>Limosilactobacillus</taxon>
    </lineage>
</organism>
<dbReference type="OrthoDB" id="9804819at2"/>
<dbReference type="InterPro" id="IPR003439">
    <property type="entry name" value="ABC_transporter-like_ATP-bd"/>
</dbReference>
<dbReference type="CDD" id="cd03230">
    <property type="entry name" value="ABC_DR_subfamily_A"/>
    <property type="match status" value="1"/>
</dbReference>
<keyword evidence="3" id="KW-0547">Nucleotide-binding</keyword>
<dbReference type="AlphaFoldDB" id="H4GJB3"/>
<comment type="similarity">
    <text evidence="1">Belongs to the ABC transporter superfamily.</text>
</comment>
<dbReference type="GO" id="GO:0016887">
    <property type="term" value="F:ATP hydrolysis activity"/>
    <property type="evidence" value="ECO:0007669"/>
    <property type="project" value="InterPro"/>
</dbReference>
<dbReference type="EMBL" id="AICN01000032">
    <property type="protein sequence ID" value="EHS87003.1"/>
    <property type="molecule type" value="Genomic_DNA"/>
</dbReference>
<dbReference type="SUPFAM" id="SSF52540">
    <property type="entry name" value="P-loop containing nucleoside triphosphate hydrolases"/>
    <property type="match status" value="1"/>
</dbReference>
<dbReference type="PANTHER" id="PTHR42711">
    <property type="entry name" value="ABC TRANSPORTER ATP-BINDING PROTEIN"/>
    <property type="match status" value="1"/>
</dbReference>
<dbReference type="PROSITE" id="PS50893">
    <property type="entry name" value="ABC_TRANSPORTER_2"/>
    <property type="match status" value="1"/>
</dbReference>
<dbReference type="InterPro" id="IPR027417">
    <property type="entry name" value="P-loop_NTPase"/>
</dbReference>
<dbReference type="InterPro" id="IPR050763">
    <property type="entry name" value="ABC_transporter_ATP-binding"/>
</dbReference>
<dbReference type="STRING" id="1144300.PS3_4235"/>
<keyword evidence="4" id="KW-0067">ATP-binding</keyword>
<accession>H4GJB3</accession>
<dbReference type="Pfam" id="PF00005">
    <property type="entry name" value="ABC_tran"/>
    <property type="match status" value="1"/>
</dbReference>
<dbReference type="InterPro" id="IPR017871">
    <property type="entry name" value="ABC_transporter-like_CS"/>
</dbReference>
<evidence type="ECO:0000256" key="4">
    <source>
        <dbReference type="ARBA" id="ARBA00022840"/>
    </source>
</evidence>
<dbReference type="Proteomes" id="UP000004567">
    <property type="component" value="Unassembled WGS sequence"/>
</dbReference>
<evidence type="ECO:0000259" key="5">
    <source>
        <dbReference type="PROSITE" id="PS50893"/>
    </source>
</evidence>
<gene>
    <name evidence="6" type="ORF">PS3_4235</name>
</gene>
<evidence type="ECO:0000256" key="2">
    <source>
        <dbReference type="ARBA" id="ARBA00022448"/>
    </source>
</evidence>
<dbReference type="PROSITE" id="PS00211">
    <property type="entry name" value="ABC_TRANSPORTER_1"/>
    <property type="match status" value="1"/>
</dbReference>
<evidence type="ECO:0000256" key="1">
    <source>
        <dbReference type="ARBA" id="ARBA00005417"/>
    </source>
</evidence>
<name>H4GJB3_9LACO</name>
<dbReference type="Gene3D" id="3.40.50.300">
    <property type="entry name" value="P-loop containing nucleotide triphosphate hydrolases"/>
    <property type="match status" value="1"/>
</dbReference>
<evidence type="ECO:0000313" key="7">
    <source>
        <dbReference type="Proteomes" id="UP000004567"/>
    </source>
</evidence>
<reference evidence="6 7" key="1">
    <citation type="journal article" date="2013" name="Genome Announc.">
        <title>Genome Sequence of Lactobacillus gastricus PS3, a Strain Isolated from Human Milk.</title>
        <authorList>
            <person name="Martin V."/>
            <person name="Cardenas N."/>
            <person name="Jimenez E."/>
            <person name="Maldonado A."/>
            <person name="Rodriguez J.M."/>
            <person name="Fernandez L."/>
        </authorList>
    </citation>
    <scope>NUCLEOTIDE SEQUENCE [LARGE SCALE GENOMIC DNA]</scope>
    <source>
        <strain evidence="6 7">PS3</strain>
    </source>
</reference>
<proteinExistence type="inferred from homology"/>
<feature type="domain" description="ABC transporter" evidence="5">
    <location>
        <begin position="4"/>
        <end position="229"/>
    </location>
</feature>
<evidence type="ECO:0000256" key="3">
    <source>
        <dbReference type="ARBA" id="ARBA00022741"/>
    </source>
</evidence>
<evidence type="ECO:0000313" key="6">
    <source>
        <dbReference type="EMBL" id="EHS87003.1"/>
    </source>
</evidence>
<dbReference type="PATRIC" id="fig|1144300.3.peg.806"/>
<dbReference type="InterPro" id="IPR003593">
    <property type="entry name" value="AAA+_ATPase"/>
</dbReference>
<dbReference type="PANTHER" id="PTHR42711:SF5">
    <property type="entry name" value="ABC TRANSPORTER ATP-BINDING PROTEIN NATA"/>
    <property type="match status" value="1"/>
</dbReference>
<dbReference type="GO" id="GO:0005524">
    <property type="term" value="F:ATP binding"/>
    <property type="evidence" value="ECO:0007669"/>
    <property type="project" value="UniProtKB-KW"/>
</dbReference>
<dbReference type="RefSeq" id="WP_007122146.1">
    <property type="nucleotide sequence ID" value="NZ_AICN01000032.1"/>
</dbReference>
<protein>
    <submittedName>
        <fullName evidence="6">Polyketide transporter ATPase component</fullName>
    </submittedName>
</protein>
<dbReference type="SMART" id="SM00382">
    <property type="entry name" value="AAA"/>
    <property type="match status" value="1"/>
</dbReference>
<sequence>MAVLKVEHLTKDFGHGRGIFDVNFEINKGEVLGFLGPNGAGKSTTIRHLMGFTKPGQGKVEINGFDCTNKPQEVMKYVGYLPGEVALPDDMTGAQFIKMMKAMRHIKDDRYLNHLIELFDLDYRGSMKKMSLGEKRKLAVVVAFMADPAILILDEPTSGLDPVMQEKFIEFMVEEKRRGKTILLSSHIFSEVEATCDRINIIKEGSIVAEVDSADLKNEKQKNFQLGFTNPSNLAQAMSVFDNKKIVQPLVLEVTVAKERISDFFKQLADLKVVAINERRFNLEKYFLDFYRSDKVFEEI</sequence>